<dbReference type="Proteomes" id="UP000301424">
    <property type="component" value="Segment"/>
</dbReference>
<gene>
    <name evidence="1" type="ORF">BcepSauron_396</name>
</gene>
<reference evidence="1 2" key="1">
    <citation type="submission" date="2019-02" db="EMBL/GenBank/DDBJ databases">
        <title>Complete genome sequence of Burkholderia cenocepacia phage BcepSauron.</title>
        <authorList>
            <person name="Park K."/>
            <person name="Gonzalez C."/>
            <person name="Liu M."/>
            <person name="Gill J."/>
        </authorList>
    </citation>
    <scope>NUCLEOTIDE SEQUENCE [LARGE SCALE GENOMIC DNA]</scope>
</reference>
<keyword evidence="2" id="KW-1185">Reference proteome</keyword>
<protein>
    <submittedName>
        <fullName evidence="1">Uncharacterized protein</fullName>
    </submittedName>
</protein>
<evidence type="ECO:0000313" key="2">
    <source>
        <dbReference type="Proteomes" id="UP000301424"/>
    </source>
</evidence>
<organism evidence="1 2">
    <name type="scientific">Burkholderia phage BcepSauron</name>
    <dbReference type="NCBI Taxonomy" id="2530033"/>
    <lineage>
        <taxon>Viruses</taxon>
        <taxon>Duplodnaviria</taxon>
        <taxon>Heunggongvirae</taxon>
        <taxon>Uroviricota</taxon>
        <taxon>Caudoviricetes</taxon>
        <taxon>Sarumanvirus</taxon>
        <taxon>Sarumanvirus bcepsauron</taxon>
    </lineage>
</organism>
<name>A0A482MMS7_9CAUD</name>
<accession>A0A482MMS7</accession>
<sequence length="104" mass="12404">MKAEYRQILEEVQRRLLRGDDFVCCLISKIGRERNMVDTAEDLREHVYGILAAAMGAERDQMGFRWTLESYIEKETGYNQRYLPAALTQETRIAWIQWMLDNWK</sequence>
<proteinExistence type="predicted"/>
<dbReference type="EMBL" id="MK552141">
    <property type="protein sequence ID" value="QBQ74776.1"/>
    <property type="molecule type" value="Genomic_DNA"/>
</dbReference>
<evidence type="ECO:0000313" key="1">
    <source>
        <dbReference type="EMBL" id="QBQ74776.1"/>
    </source>
</evidence>